<sequence length="439" mass="46062">MSAAPAAPARLGRSGGFATVRRTAVLLLAGVLLTGCGFTVYDLPLPGGGAAGGNAYEVTVRFRDVLDLVPRSAVKVDDVTVGEVEKIHLDGYTADVRLRLARTVRLPDNATARIRQTSLLGEKFVSLSPPAGQAGYGRLGDGDVIPLARTGRDVEVEEVLSALSLLLNGGGVAQLKTIEVELNKAMSGREPDVRRLLANLNTFLGQLDAHKQEITRAIENLDRLSASLAAQKTTLAAAVDQLPAALKVLADQRRDLTRMLVELSRLGDVGARVIVASREDLLANLRALDPILTELARAGDSLPKSLQLLFTYPFSDATANAVAGDYTNLQLTLDLDLQDLLTGRTPLPVPPLPPLPRVPLPTKAPTALPTVPVPTALPTVPLPTALPTSLPTSLPTLPAPHPKSPAPGCLPPLTCANGAAYVAPAYDPNLGRLLIGGVL</sequence>
<feature type="domain" description="Mammalian cell entry C-terminal" evidence="2">
    <location>
        <begin position="138"/>
        <end position="311"/>
    </location>
</feature>
<proteinExistence type="predicted"/>
<keyword evidence="6" id="KW-1185">Reference proteome</keyword>
<protein>
    <submittedName>
        <fullName evidence="4">Phospholipid/cholesterol/gamma-HCH transport system substrate-binding protein</fullName>
    </submittedName>
</protein>
<dbReference type="OrthoDB" id="9774928at2"/>
<dbReference type="Pfam" id="PF11887">
    <property type="entry name" value="Mce4_CUP1"/>
    <property type="match status" value="1"/>
</dbReference>
<reference evidence="4 5" key="1">
    <citation type="submission" date="2016-10" db="EMBL/GenBank/DDBJ databases">
        <authorList>
            <person name="de Groot N.N."/>
        </authorList>
    </citation>
    <scope>NUCLEOTIDE SEQUENCE [LARGE SCALE GENOMIC DNA]</scope>
    <source>
        <strain evidence="4 5">CPCC 202808</strain>
    </source>
</reference>
<evidence type="ECO:0000313" key="3">
    <source>
        <dbReference type="EMBL" id="NYH84771.1"/>
    </source>
</evidence>
<dbReference type="RefSeq" id="WP_092884153.1">
    <property type="nucleotide sequence ID" value="NZ_FOOI01000009.1"/>
</dbReference>
<evidence type="ECO:0000313" key="4">
    <source>
        <dbReference type="EMBL" id="SFG85230.1"/>
    </source>
</evidence>
<dbReference type="Proteomes" id="UP000199052">
    <property type="component" value="Unassembled WGS sequence"/>
</dbReference>
<dbReference type="InterPro" id="IPR024516">
    <property type="entry name" value="Mce_C"/>
</dbReference>
<dbReference type="InterPro" id="IPR005693">
    <property type="entry name" value="Mce"/>
</dbReference>
<gene>
    <name evidence="3" type="ORF">FHR37_003622</name>
    <name evidence="4" type="ORF">SAMN05421678_10954</name>
</gene>
<dbReference type="PANTHER" id="PTHR33371:SF15">
    <property type="entry name" value="LIPOPROTEIN LPRN"/>
    <property type="match status" value="1"/>
</dbReference>
<dbReference type="GO" id="GO:0005576">
    <property type="term" value="C:extracellular region"/>
    <property type="evidence" value="ECO:0007669"/>
    <property type="project" value="TreeGrafter"/>
</dbReference>
<dbReference type="EMBL" id="JACBZA010000001">
    <property type="protein sequence ID" value="NYH84771.1"/>
    <property type="molecule type" value="Genomic_DNA"/>
</dbReference>
<dbReference type="PANTHER" id="PTHR33371">
    <property type="entry name" value="INTERMEMBRANE PHOSPHOLIPID TRANSPORT SYSTEM BINDING PROTEIN MLAD-RELATED"/>
    <property type="match status" value="1"/>
</dbReference>
<evidence type="ECO:0000313" key="6">
    <source>
        <dbReference type="Proteomes" id="UP000533017"/>
    </source>
</evidence>
<evidence type="ECO:0000313" key="5">
    <source>
        <dbReference type="Proteomes" id="UP000199052"/>
    </source>
</evidence>
<organism evidence="4 5">
    <name type="scientific">Actinopolymorpha cephalotaxi</name>
    <dbReference type="NCBI Taxonomy" id="504797"/>
    <lineage>
        <taxon>Bacteria</taxon>
        <taxon>Bacillati</taxon>
        <taxon>Actinomycetota</taxon>
        <taxon>Actinomycetes</taxon>
        <taxon>Propionibacteriales</taxon>
        <taxon>Actinopolymorphaceae</taxon>
        <taxon>Actinopolymorpha</taxon>
    </lineage>
</organism>
<dbReference type="Pfam" id="PF02470">
    <property type="entry name" value="MlaD"/>
    <property type="match status" value="1"/>
</dbReference>
<dbReference type="STRING" id="504797.SAMN05421678_10954"/>
<evidence type="ECO:0000259" key="1">
    <source>
        <dbReference type="Pfam" id="PF02470"/>
    </source>
</evidence>
<dbReference type="InterPro" id="IPR003399">
    <property type="entry name" value="Mce/MlaD"/>
</dbReference>
<dbReference type="NCBIfam" id="TIGR00996">
    <property type="entry name" value="Mtu_fam_mce"/>
    <property type="match status" value="1"/>
</dbReference>
<dbReference type="AlphaFoldDB" id="A0A1I2V802"/>
<dbReference type="Proteomes" id="UP000533017">
    <property type="component" value="Unassembled WGS sequence"/>
</dbReference>
<evidence type="ECO:0000259" key="2">
    <source>
        <dbReference type="Pfam" id="PF11887"/>
    </source>
</evidence>
<name>A0A1I2V802_9ACTN</name>
<reference evidence="3 6" key="2">
    <citation type="submission" date="2020-07" db="EMBL/GenBank/DDBJ databases">
        <title>Sequencing the genomes of 1000 actinobacteria strains.</title>
        <authorList>
            <person name="Klenk H.-P."/>
        </authorList>
    </citation>
    <scope>NUCLEOTIDE SEQUENCE [LARGE SCALE GENOMIC DNA]</scope>
    <source>
        <strain evidence="3 6">DSM 45117</strain>
    </source>
</reference>
<feature type="domain" description="Mce/MlaD" evidence="1">
    <location>
        <begin position="55"/>
        <end position="130"/>
    </location>
</feature>
<dbReference type="InterPro" id="IPR052336">
    <property type="entry name" value="MlaD_Phospholipid_Transporter"/>
</dbReference>
<dbReference type="EMBL" id="FOOI01000009">
    <property type="protein sequence ID" value="SFG85230.1"/>
    <property type="molecule type" value="Genomic_DNA"/>
</dbReference>
<accession>A0A1I2V802</accession>